<dbReference type="InterPro" id="IPR032586">
    <property type="entry name" value="UxaE"/>
</dbReference>
<dbReference type="RefSeq" id="WP_315607395.1">
    <property type="nucleotide sequence ID" value="NZ_CP130318.1"/>
</dbReference>
<dbReference type="Proteomes" id="UP001305702">
    <property type="component" value="Chromosome"/>
</dbReference>
<protein>
    <submittedName>
        <fullName evidence="1">Tagaturonate epimerase family protein</fullName>
    </submittedName>
</protein>
<keyword evidence="2" id="KW-1185">Reference proteome</keyword>
<name>A0AA96LGQ6_9BACL</name>
<sequence length="487" mass="53969">MTDKRPADAASEKLIVYSRSFAAVDGTAVVMIKEDGDRKLFAAGEGALLEALEGEPESGGKLCPLTHANRVVLNRFFPFTAPKPAGTRHPSFGLGDRLGCAIPGYIRAIRRKAVFPILAQQSVGELIQTGRSFRDVVDEAAFAVFQEGYRDGYGADADRLRSEADMQMSVEQGATLLTFDTGDWLHYPVLSSDEEQLEAAYSRLSAETRKHYENRYLNQSFTVGGTRLSYNRTCLVRTVLLYERAVAEIIRLYDKYIRLSSRPVELEIALDGGLVPTSAEEHFLLANELYAKGMELFGVAPGLTGVFGKGVDFEGDPVLLEKELELHAAVADHFGYKLCLHKAGNKFTVLPLLAEKTRGRFHIKTSGSGWLSAVKLAAEGEPFLYRLMHEYALEQVDEVSVYDPVSVRPDEIRPLNETPDVRLPDYLNDGPVRQMFYILYGRLLQAAGADGQPLIRRDLVRLLTEREEDYAGMVAADIESHVKALGL</sequence>
<dbReference type="AlphaFoldDB" id="A0AA96LGQ6"/>
<organism evidence="1 2">
    <name type="scientific">Paenibacillus aurantius</name>
    <dbReference type="NCBI Taxonomy" id="2918900"/>
    <lineage>
        <taxon>Bacteria</taxon>
        <taxon>Bacillati</taxon>
        <taxon>Bacillota</taxon>
        <taxon>Bacilli</taxon>
        <taxon>Bacillales</taxon>
        <taxon>Paenibacillaceae</taxon>
        <taxon>Paenibacillus</taxon>
    </lineage>
</organism>
<gene>
    <name evidence="1" type="ORF">MJA45_11530</name>
</gene>
<dbReference type="KEGG" id="paun:MJA45_11530"/>
<dbReference type="GO" id="GO:0016853">
    <property type="term" value="F:isomerase activity"/>
    <property type="evidence" value="ECO:0007669"/>
    <property type="project" value="InterPro"/>
</dbReference>
<evidence type="ECO:0000313" key="2">
    <source>
        <dbReference type="Proteomes" id="UP001305702"/>
    </source>
</evidence>
<dbReference type="EMBL" id="CP130318">
    <property type="protein sequence ID" value="WNQ13612.1"/>
    <property type="molecule type" value="Genomic_DNA"/>
</dbReference>
<proteinExistence type="predicted"/>
<evidence type="ECO:0000313" key="1">
    <source>
        <dbReference type="EMBL" id="WNQ13612.1"/>
    </source>
</evidence>
<accession>A0AA96LGQ6</accession>
<reference evidence="1 2" key="1">
    <citation type="submission" date="2022-02" db="EMBL/GenBank/DDBJ databases">
        <title>Paenibacillus sp. MBLB1776 Whole Genome Shotgun Sequencing.</title>
        <authorList>
            <person name="Hwang C.Y."/>
            <person name="Cho E.-S."/>
            <person name="Seo M.-J."/>
        </authorList>
    </citation>
    <scope>NUCLEOTIDE SEQUENCE [LARGE SCALE GENOMIC DNA]</scope>
    <source>
        <strain evidence="1 2">MBLB1776</strain>
    </source>
</reference>
<dbReference type="Pfam" id="PF16257">
    <property type="entry name" value="UxaE"/>
    <property type="match status" value="1"/>
</dbReference>